<proteinExistence type="predicted"/>
<accession>A0AAF0HBU6</accession>
<dbReference type="AlphaFoldDB" id="A0AAF0HBU6"/>
<name>A0AAF0HBU6_9HYPH</name>
<reference evidence="1" key="1">
    <citation type="submission" date="2023-05" db="EMBL/GenBank/DDBJ databases">
        <title>Complete genome sequence of Agrobacterium larrymoorei CFBP5477.</title>
        <authorList>
            <person name="Yen H.-C."/>
            <person name="Chou L."/>
            <person name="Lin Y.-C."/>
            <person name="Lai E.-M."/>
            <person name="Kuo C.-H."/>
        </authorList>
    </citation>
    <scope>NUCLEOTIDE SEQUENCE</scope>
    <source>
        <strain evidence="1">CFBP5477</strain>
    </source>
</reference>
<protein>
    <submittedName>
        <fullName evidence="1">Uncharacterized protein</fullName>
    </submittedName>
</protein>
<evidence type="ECO:0000313" key="2">
    <source>
        <dbReference type="Proteomes" id="UP000298664"/>
    </source>
</evidence>
<sequence>MTLQVSRPNQAFNLKAMATDTSTQANSEEVDLSAPTIEHGKTAINGLATLRRFSQVFSNVERDR</sequence>
<dbReference type="Proteomes" id="UP000298664">
    <property type="component" value="Chromosome Linear"/>
</dbReference>
<organism evidence="1 2">
    <name type="scientific">Agrobacterium larrymoorei</name>
    <dbReference type="NCBI Taxonomy" id="160699"/>
    <lineage>
        <taxon>Bacteria</taxon>
        <taxon>Pseudomonadati</taxon>
        <taxon>Pseudomonadota</taxon>
        <taxon>Alphaproteobacteria</taxon>
        <taxon>Hyphomicrobiales</taxon>
        <taxon>Rhizobiaceae</taxon>
        <taxon>Rhizobium/Agrobacterium group</taxon>
        <taxon>Agrobacterium</taxon>
    </lineage>
</organism>
<evidence type="ECO:0000313" key="1">
    <source>
        <dbReference type="EMBL" id="WHA42977.1"/>
    </source>
</evidence>
<dbReference type="EMBL" id="CP124734">
    <property type="protein sequence ID" value="WHA42977.1"/>
    <property type="molecule type" value="Genomic_DNA"/>
</dbReference>
<dbReference type="RefSeq" id="WP_137394981.1">
    <property type="nucleotide sequence ID" value="NZ_CP124734.1"/>
</dbReference>
<gene>
    <name evidence="1" type="ORF">CFBP5477_017075</name>
</gene>